<reference evidence="2" key="1">
    <citation type="journal article" date="2023" name="IScience">
        <title>Live-bearing cockroach genome reveals convergent evolutionary mechanisms linked to viviparity in insects and beyond.</title>
        <authorList>
            <person name="Fouks B."/>
            <person name="Harrison M.C."/>
            <person name="Mikhailova A.A."/>
            <person name="Marchal E."/>
            <person name="English S."/>
            <person name="Carruthers M."/>
            <person name="Jennings E.C."/>
            <person name="Chiamaka E.L."/>
            <person name="Frigard R.A."/>
            <person name="Pippel M."/>
            <person name="Attardo G.M."/>
            <person name="Benoit J.B."/>
            <person name="Bornberg-Bauer E."/>
            <person name="Tobe S.S."/>
        </authorList>
    </citation>
    <scope>NUCLEOTIDE SEQUENCE</scope>
    <source>
        <strain evidence="2">Stay&amp;Tobe</strain>
    </source>
</reference>
<reference evidence="2" key="2">
    <citation type="submission" date="2023-05" db="EMBL/GenBank/DDBJ databases">
        <authorList>
            <person name="Fouks B."/>
        </authorList>
    </citation>
    <scope>NUCLEOTIDE SEQUENCE</scope>
    <source>
        <strain evidence="2">Stay&amp;Tobe</strain>
        <tissue evidence="2">Testes</tissue>
    </source>
</reference>
<keyword evidence="3" id="KW-1185">Reference proteome</keyword>
<evidence type="ECO:0000313" key="3">
    <source>
        <dbReference type="Proteomes" id="UP001233999"/>
    </source>
</evidence>
<keyword evidence="1" id="KW-0732">Signal</keyword>
<dbReference type="EMBL" id="JASPKZ010002980">
    <property type="protein sequence ID" value="KAJ9594553.1"/>
    <property type="molecule type" value="Genomic_DNA"/>
</dbReference>
<dbReference type="AlphaFoldDB" id="A0AAD8ELD8"/>
<dbReference type="Proteomes" id="UP001233999">
    <property type="component" value="Unassembled WGS sequence"/>
</dbReference>
<comment type="caution">
    <text evidence="2">The sequence shown here is derived from an EMBL/GenBank/DDBJ whole genome shotgun (WGS) entry which is preliminary data.</text>
</comment>
<evidence type="ECO:0000313" key="2">
    <source>
        <dbReference type="EMBL" id="KAJ9594553.1"/>
    </source>
</evidence>
<gene>
    <name evidence="2" type="ORF">L9F63_027463</name>
</gene>
<accession>A0AAD8ELD8</accession>
<protein>
    <submittedName>
        <fullName evidence="2">Uncharacterized protein</fullName>
    </submittedName>
</protein>
<feature type="non-terminal residue" evidence="2">
    <location>
        <position position="1"/>
    </location>
</feature>
<proteinExistence type="predicted"/>
<name>A0AAD8ELD8_DIPPU</name>
<feature type="signal peptide" evidence="1">
    <location>
        <begin position="1"/>
        <end position="21"/>
    </location>
</feature>
<sequence length="66" mass="7590">VYFIFNIINFVCFSICSCCLGGGPGIELNTHHGLPYYTYLYMDCKIWLCISDKQILEMKTVTRSVI</sequence>
<feature type="chain" id="PRO_5042155952" evidence="1">
    <location>
        <begin position="22"/>
        <end position="66"/>
    </location>
</feature>
<organism evidence="2 3">
    <name type="scientific">Diploptera punctata</name>
    <name type="common">Pacific beetle cockroach</name>
    <dbReference type="NCBI Taxonomy" id="6984"/>
    <lineage>
        <taxon>Eukaryota</taxon>
        <taxon>Metazoa</taxon>
        <taxon>Ecdysozoa</taxon>
        <taxon>Arthropoda</taxon>
        <taxon>Hexapoda</taxon>
        <taxon>Insecta</taxon>
        <taxon>Pterygota</taxon>
        <taxon>Neoptera</taxon>
        <taxon>Polyneoptera</taxon>
        <taxon>Dictyoptera</taxon>
        <taxon>Blattodea</taxon>
        <taxon>Blaberoidea</taxon>
        <taxon>Blaberidae</taxon>
        <taxon>Diplopterinae</taxon>
        <taxon>Diploptera</taxon>
    </lineage>
</organism>
<evidence type="ECO:0000256" key="1">
    <source>
        <dbReference type="SAM" id="SignalP"/>
    </source>
</evidence>
<feature type="non-terminal residue" evidence="2">
    <location>
        <position position="66"/>
    </location>
</feature>